<dbReference type="AlphaFoldDB" id="A0A1N7SC22"/>
<sequence length="70" mass="8094">MLNQRMSKRQQMRWSPIGVHLLAQVRCAVINGDLVERLARYVPQRKPLSREAAEFLEQFGLASELQPQGF</sequence>
<reference evidence="1 2" key="1">
    <citation type="submission" date="2016-12" db="EMBL/GenBank/DDBJ databases">
        <authorList>
            <person name="Song W.-J."/>
            <person name="Kurnit D.M."/>
        </authorList>
    </citation>
    <scope>NUCLEOTIDE SEQUENCE [LARGE SCALE GENOMIC DNA]</scope>
    <source>
        <strain evidence="1 2">STM7296</strain>
    </source>
</reference>
<gene>
    <name evidence="1" type="ORF">BN2475_510010</name>
</gene>
<accession>A0A1N7SC22</accession>
<evidence type="ECO:0000313" key="2">
    <source>
        <dbReference type="Proteomes" id="UP000187012"/>
    </source>
</evidence>
<keyword evidence="2" id="KW-1185">Reference proteome</keyword>
<name>A0A1N7SC22_9BURK</name>
<protein>
    <submittedName>
        <fullName evidence="1">Uncharacterized protein</fullName>
    </submittedName>
</protein>
<dbReference type="Proteomes" id="UP000187012">
    <property type="component" value="Unassembled WGS sequence"/>
</dbReference>
<dbReference type="STRING" id="1247936.BN2475_510010"/>
<proteinExistence type="predicted"/>
<evidence type="ECO:0000313" key="1">
    <source>
        <dbReference type="EMBL" id="SIT44913.1"/>
    </source>
</evidence>
<dbReference type="EMBL" id="CYGX02000051">
    <property type="protein sequence ID" value="SIT44913.1"/>
    <property type="molecule type" value="Genomic_DNA"/>
</dbReference>
<organism evidence="1 2">
    <name type="scientific">Paraburkholderia ribeironis</name>
    <dbReference type="NCBI Taxonomy" id="1247936"/>
    <lineage>
        <taxon>Bacteria</taxon>
        <taxon>Pseudomonadati</taxon>
        <taxon>Pseudomonadota</taxon>
        <taxon>Betaproteobacteria</taxon>
        <taxon>Burkholderiales</taxon>
        <taxon>Burkholderiaceae</taxon>
        <taxon>Paraburkholderia</taxon>
    </lineage>
</organism>